<evidence type="ECO:0000256" key="3">
    <source>
        <dbReference type="ARBA" id="ARBA00022989"/>
    </source>
</evidence>
<evidence type="ECO:0000256" key="7">
    <source>
        <dbReference type="SAM" id="Phobius"/>
    </source>
</evidence>
<keyword evidence="4 7" id="KW-0472">Membrane</keyword>
<evidence type="ECO:0000256" key="4">
    <source>
        <dbReference type="ARBA" id="ARBA00023136"/>
    </source>
</evidence>
<keyword evidence="3 7" id="KW-1133">Transmembrane helix</keyword>
<feature type="transmembrane region" description="Helical" evidence="7">
    <location>
        <begin position="256"/>
        <end position="278"/>
    </location>
</feature>
<comment type="similarity">
    <text evidence="5">Belongs to the SAT4 family.</text>
</comment>
<evidence type="ECO:0000256" key="1">
    <source>
        <dbReference type="ARBA" id="ARBA00004141"/>
    </source>
</evidence>
<feature type="region of interest" description="Disordered" evidence="6">
    <location>
        <begin position="404"/>
        <end position="425"/>
    </location>
</feature>
<evidence type="ECO:0000259" key="8">
    <source>
        <dbReference type="Pfam" id="PF20684"/>
    </source>
</evidence>
<evidence type="ECO:0000313" key="9">
    <source>
        <dbReference type="EMBL" id="KAF2398132.1"/>
    </source>
</evidence>
<feature type="transmembrane region" description="Helical" evidence="7">
    <location>
        <begin position="221"/>
        <end position="241"/>
    </location>
</feature>
<reference evidence="9" key="1">
    <citation type="journal article" date="2020" name="Stud. Mycol.">
        <title>101 Dothideomycetes genomes: a test case for predicting lifestyles and emergence of pathogens.</title>
        <authorList>
            <person name="Haridas S."/>
            <person name="Albert R."/>
            <person name="Binder M."/>
            <person name="Bloem J."/>
            <person name="Labutti K."/>
            <person name="Salamov A."/>
            <person name="Andreopoulos B."/>
            <person name="Baker S."/>
            <person name="Barry K."/>
            <person name="Bills G."/>
            <person name="Bluhm B."/>
            <person name="Cannon C."/>
            <person name="Castanera R."/>
            <person name="Culley D."/>
            <person name="Daum C."/>
            <person name="Ezra D."/>
            <person name="Gonzalez J."/>
            <person name="Henrissat B."/>
            <person name="Kuo A."/>
            <person name="Liang C."/>
            <person name="Lipzen A."/>
            <person name="Lutzoni F."/>
            <person name="Magnuson J."/>
            <person name="Mondo S."/>
            <person name="Nolan M."/>
            <person name="Ohm R."/>
            <person name="Pangilinan J."/>
            <person name="Park H.-J."/>
            <person name="Ramirez L."/>
            <person name="Alfaro M."/>
            <person name="Sun H."/>
            <person name="Tritt A."/>
            <person name="Yoshinaga Y."/>
            <person name="Zwiers L.-H."/>
            <person name="Turgeon B."/>
            <person name="Goodwin S."/>
            <person name="Spatafora J."/>
            <person name="Crous P."/>
            <person name="Grigoriev I."/>
        </authorList>
    </citation>
    <scope>NUCLEOTIDE SEQUENCE</scope>
    <source>
        <strain evidence="9">CBS 262.69</strain>
    </source>
</reference>
<evidence type="ECO:0000256" key="6">
    <source>
        <dbReference type="SAM" id="MobiDB-lite"/>
    </source>
</evidence>
<evidence type="ECO:0000256" key="5">
    <source>
        <dbReference type="ARBA" id="ARBA00038359"/>
    </source>
</evidence>
<dbReference type="AlphaFoldDB" id="A0A6G1HQ63"/>
<proteinExistence type="inferred from homology"/>
<dbReference type="PANTHER" id="PTHR33048">
    <property type="entry name" value="PTH11-LIKE INTEGRAL MEMBRANE PROTEIN (AFU_ORTHOLOGUE AFUA_5G11245)"/>
    <property type="match status" value="1"/>
</dbReference>
<comment type="subcellular location">
    <subcellularLocation>
        <location evidence="1">Membrane</location>
        <topology evidence="1">Multi-pass membrane protein</topology>
    </subcellularLocation>
</comment>
<gene>
    <name evidence="9" type="ORF">EJ06DRAFT_523486</name>
</gene>
<dbReference type="EMBL" id="ML996701">
    <property type="protein sequence ID" value="KAF2398132.1"/>
    <property type="molecule type" value="Genomic_DNA"/>
</dbReference>
<feature type="transmembrane region" description="Helical" evidence="7">
    <location>
        <begin position="139"/>
        <end position="161"/>
    </location>
</feature>
<dbReference type="OrthoDB" id="5401779at2759"/>
<organism evidence="9 10">
    <name type="scientific">Trichodelitschia bisporula</name>
    <dbReference type="NCBI Taxonomy" id="703511"/>
    <lineage>
        <taxon>Eukaryota</taxon>
        <taxon>Fungi</taxon>
        <taxon>Dikarya</taxon>
        <taxon>Ascomycota</taxon>
        <taxon>Pezizomycotina</taxon>
        <taxon>Dothideomycetes</taxon>
        <taxon>Dothideomycetes incertae sedis</taxon>
        <taxon>Phaeotrichales</taxon>
        <taxon>Phaeotrichaceae</taxon>
        <taxon>Trichodelitschia</taxon>
    </lineage>
</organism>
<feature type="region of interest" description="Disordered" evidence="6">
    <location>
        <begin position="298"/>
        <end position="339"/>
    </location>
</feature>
<name>A0A6G1HQ63_9PEZI</name>
<dbReference type="PANTHER" id="PTHR33048:SF129">
    <property type="entry name" value="INTEGRAL MEMBRANE PROTEIN-RELATED"/>
    <property type="match status" value="1"/>
</dbReference>
<evidence type="ECO:0000313" key="10">
    <source>
        <dbReference type="Proteomes" id="UP000799640"/>
    </source>
</evidence>
<keyword evidence="10" id="KW-1185">Reference proteome</keyword>
<feature type="domain" description="Rhodopsin" evidence="8">
    <location>
        <begin position="45"/>
        <end position="283"/>
    </location>
</feature>
<dbReference type="InterPro" id="IPR052337">
    <property type="entry name" value="SAT4-like"/>
</dbReference>
<dbReference type="InterPro" id="IPR049326">
    <property type="entry name" value="Rhodopsin_dom_fungi"/>
</dbReference>
<sequence>MGAPTPAEMAAWPLPNYVNPETRKTALFVCIGIGIGFALPLVLSRIFIRLRMKGKLGADDWVIVAAMIQILSIGSNALAVYGTHFGGGYHLWDVKPQWVPIFRKIAMAGAILFNTLVVLPKISVCLTYLRLFPSRLNRYFCIILIVFMIGLCLSTDLVTIFQCRPVKSYWDATVTAEYCVDPPAFNLTTGSLNSFTDLLSYLWPIQFLLRVQIPLRQRLGICLLFALGCSVTVAGLVRLYYVHKTLAGWEYFYDGAAIWASSSIEANFGIVFACLHAIKPLMKGLTGALFNVYGSGRPSRRQYNNRPSGQDEKDIPMTFGSGSDRPTHKAANGASGVWTGTDATKSAVTRASVNYSSPDLTIPPKATVAPRDLNGNGVVADPPEHGIRYTQRVVVKSTSAESALRRPSADSETWIFGKPGSPHVV</sequence>
<keyword evidence="2 7" id="KW-0812">Transmembrane</keyword>
<feature type="transmembrane region" description="Helical" evidence="7">
    <location>
        <begin position="26"/>
        <end position="48"/>
    </location>
</feature>
<dbReference type="Proteomes" id="UP000799640">
    <property type="component" value="Unassembled WGS sequence"/>
</dbReference>
<protein>
    <recommendedName>
        <fullName evidence="8">Rhodopsin domain-containing protein</fullName>
    </recommendedName>
</protein>
<evidence type="ECO:0000256" key="2">
    <source>
        <dbReference type="ARBA" id="ARBA00022692"/>
    </source>
</evidence>
<dbReference type="GO" id="GO:0016020">
    <property type="term" value="C:membrane"/>
    <property type="evidence" value="ECO:0007669"/>
    <property type="project" value="UniProtKB-SubCell"/>
</dbReference>
<feature type="transmembrane region" description="Helical" evidence="7">
    <location>
        <begin position="192"/>
        <end position="209"/>
    </location>
</feature>
<accession>A0A6G1HQ63</accession>
<feature type="transmembrane region" description="Helical" evidence="7">
    <location>
        <begin position="60"/>
        <end position="81"/>
    </location>
</feature>
<dbReference type="Pfam" id="PF20684">
    <property type="entry name" value="Fung_rhodopsin"/>
    <property type="match status" value="1"/>
</dbReference>